<gene>
    <name evidence="3" type="ORF">HINF_LOCUS31960</name>
    <name evidence="4" type="ORF">HINF_LOCUS39728</name>
</gene>
<dbReference type="SUPFAM" id="SSF48350">
    <property type="entry name" value="GTPase activation domain, GAP"/>
    <property type="match status" value="1"/>
</dbReference>
<dbReference type="InterPro" id="IPR001936">
    <property type="entry name" value="RasGAP_dom"/>
</dbReference>
<dbReference type="PANTHER" id="PTHR10194">
    <property type="entry name" value="RAS GTPASE-ACTIVATING PROTEINS"/>
    <property type="match status" value="1"/>
</dbReference>
<keyword evidence="5" id="KW-1185">Reference proteome</keyword>
<dbReference type="Gene3D" id="3.40.525.10">
    <property type="entry name" value="CRAL-TRIO lipid binding domain"/>
    <property type="match status" value="1"/>
</dbReference>
<name>A0AA86PZZ0_9EUKA</name>
<keyword evidence="1" id="KW-0343">GTPase activation</keyword>
<reference evidence="3" key="1">
    <citation type="submission" date="2023-06" db="EMBL/GenBank/DDBJ databases">
        <authorList>
            <person name="Kurt Z."/>
        </authorList>
    </citation>
    <scope>NUCLEOTIDE SEQUENCE</scope>
</reference>
<evidence type="ECO:0000313" key="3">
    <source>
        <dbReference type="EMBL" id="CAI9944315.1"/>
    </source>
</evidence>
<sequence>MKQVQTIVKHIYDTSLDMARRKCDEQVSQEEGYKNILQYITGKEIVNAVANGLMDEVVQLAFDTDIQKQHRVDAVTDILEIVHECWGTDAPVVIQQITVNKYLLLAHQLFHGSLAGSDRLKAAYIKVINDLCRSSFDNFISQLFVIFRQKLQTAENSESGAQVCNVLIQISQLIDIDAKCLNLIIGEIWLLLLEQINGTYQIAENSTVGYITNNDKPLPLTYVLEELNQMALVKQSYITCQEEVYVKFILNLEPMVKIAQDKTILGLMPKSVMISFILRLTSGFINAWSKSYPNQVQTIAIGNRRIKNMSAQLQISGEDMELSLTELFWAVLGTSIECLPHFAYLLLADHQSCNFASGQSAQMKILRSIAVNAENEQLQDLSTKQKQIETIDQVLNQPVILMQDSQVHNLVLIARAVAVLDSALVQDKRQENEVTQKQALLKFQDYPNEIAMNALKYTQYLMMLTPKMRQIMDKIKLNQPYALGLDLGLRQVVMSFQNNFEEISQGIFLYQTSANAIFEEMVQTRVSSLIKYQNNQTGCVFALSCLHKVFGCDLSGDEMGFLVSQLNAKEYDISSKNINFLRLPLAVLLTSSLQIALSKHFEDIQFNNLNLKVPDTSINYILKMNQQQFIQPSTLMLNEKVCDQIVSVTTAQHSQNLIILQLLLKYFKAKPQIFFEKDDKISYDKMIFSVFQIIFQILNSCFYANADLFDKKICQTCCEFLEVIMCEEFVKVLQVDQVQSLLISLSGLFGTFFSKVDVISQKQQLFKDIIPIVCSIVNKLISCAIQQQLHTTQLQNPSSRNILTQNMVQLNIAFITTFIKPFSFSIYEGNLLQNKPLVDVLYLMCRIADMMRTGCPDNGFCINYRLYLQMAGYIDQQNYKILRRKDFIQVIKRLAREQQDSALRLGLFQLIQNIIIPIATLINPEQSSLNQIQTICNKFFEGTKVQSFFQPTLHQLLFLFQQFKGQNLGQLTYYEQAQLFKSSLEFVCACAGQLPSSETLISAALSTKLLLHQVQEKSTNKPINPNKPKKQEVAVVEKVSYVADISSIVTQCPRIKKILQQKGDKEGITYLISGQVEIKDDNDDQDEIDEIDGPKQFKQEIIDVFLPILPQNCAYQVANELVIILVGLSLSYAARENEIQVNQVSALLPAQIADDCRHLIGLPSLVLNVITLFYEVFQQSVKNSSSLYLSILMQNFVDDLSLTLTNDIQENISVISFNRLMTLTNIGTGNQGLEKQIKNGNRDIIGIQQNTVQNNVQNAAQNAFAQISTQTKVDEQLMGKLNAQSAGEYVMKLYQISMSLSLVSNCCQDTKKIRNVGQYLIDLVDLAQTFCSEKQLLINDINEYSLKIYQQRDENVTKLIAIQEPDILNFKQGVTQYQEFYNSVYATSHAMRQRTNLGLMYFQTIEMITKLLDPQFKSSVGMMQQDERILFVNKMFGKVSLPSEHYEYFDAINLIQCINSLLSKIELRRLTGMISSDKVLKEQLQEEDKYFQMFMDNLYNLHTETSIQKASKHVMKYQQIYQKEIELAIESLMNYFFDECNINKVAHFAFSDQKVLRDCYMSLHYKQSWDIKQLALKHENSINLRFFSFDFQSFKSKCSKSLKLVPNDVLADKGNTLPQISAVNRMSTVAIPDKPIKPGKKNDNSLDQQQQFLDLFSDKDYFPFPKKYNRLVCALTMDPQLQFMTAISNSTPGCDMDSVSTAIYNLFAYLDDAIRQNLSYTELDFQMPQTHQMYIVLKNALKYVINNTSTPETLLRENSMGTKLIWQYTKLMRGVDFLHRFCRPIIGICLQRKTVEFPQEIINKLDLCRFQEEFSAKAYNDVEIDPTKIKMMLPQLSMTVDGQKVPLPKKLYEMLIKEVLKYNIKVLLNICQTIFNFILTNYRQVPESSFEIASLILQYTQQKFPNNTVAIRSAVSGFFFLRFICPSLASPDSDVYKIIDPQEDISLANYDLVKDPKLKEAKLPKALDTNDRRRLILVTKIIQNLANGVMFGAKEKFMLPFNDLIRNSIPKRNLFLDALAANKREIYIESDIQDYTVTTEMIKVILEDDEEDEDEAGDTAQSLEAAQPSEIDLSKVITDQVNTSFESIKLTEKAEGTLANLIQDNQQFSGQKVEPHSFKSLLCLQGIFTIHEQLNKNKTKILEELRQNICIKQYGPNFAMNDYQQIVDELGQSVDGNKRGMSQNQPANTSNQIAQCPKIDEILSITKKMPKEQLLVLQQIKSAECIYQYGESAQFKPVFYFVAQKLNVHNFLKSKYTAASQQYSMQLLFMHALNLLYPYLSSKIEIVLDFTAASLFDTSCLMTLIHQIQQVLPQDSKNNINRIYVLNPSYNTRVVTQKFLNKIKEIDLYRPKITICDSLQKLQKLVPDCAVALPLESKRFMESVSMVYTNCICKQQYVNDEKVILAQNANGIITMYMTNASIQLKVDPKVTILPPPIQYCSMDFYPYNRFKLHVQDEQEIKQDKEISFSLVESYQSINDFSTLSDNNLESFLAVADICCTENYSDLSFGITDTQIAVKRLIGMQISSKQLRSILISVQRIQMTLTQKQEMQTLTNTNIIQQNQNLKIKLKSISKYKRISHKINPVYVLAMSMIGIYQADIEIRKKSYLSLQNTFQSFMSLHLNKMLNYFDSNQINQINYLSKHGINKIVQKVLKSVNETIPEIQITLINAVISIAEYVNSRDVLVFMLEQLILKEDNKVKDVILQASPQELLTIIRSLIHFVVKYPEISDQAMNILKQMTKNESQNVDILYLCFKECLQLMQSKIYETHTIIYILNSFATQSEELKIKAIEFLINSLFYELFMRYATKVNQQKQWTTYVQKQQGPINLSLVLDQQILAQIIFCDQKTEADTNIIQQLLTIIDVLANDQQINICPAARLMRAISMEFVYNKQTLADQIVNLIKGQVDNQCLVISNFIAEQALRSHGASKQLTEFRAKLLKILAALIKSNLVSMTRYSTTLLMQRASDFSQDFKLNQEDSDQKLFAQNVSAILNVLLQTQQKEINDDPLALFLSICALEFCISQQQSSVFQTDDNAQESQFYSSLLDLSSQAWLVLSQIFSRQPQVVRSYQQSAVKYVIKKNKFATHLQNPMSPVILRLIFAFQSSNTLGFQEFIKAAHLYPGFESIAELFSSDEKVILRSSNLQNFLILLELALETEENDALVVKILQALAQAEECDVCEKFYEQFQEQLGGTETSLKMKNAIVALQATTKTNGKKFEQEWQGEICDLVFTVKQVSEVEETVIAKYLEGNK</sequence>
<feature type="domain" description="Ras-GAP" evidence="2">
    <location>
        <begin position="1715"/>
        <end position="1987"/>
    </location>
</feature>
<dbReference type="GO" id="GO:0005096">
    <property type="term" value="F:GTPase activator activity"/>
    <property type="evidence" value="ECO:0007669"/>
    <property type="project" value="UniProtKB-KW"/>
</dbReference>
<dbReference type="Proteomes" id="UP001642409">
    <property type="component" value="Unassembled WGS sequence"/>
</dbReference>
<dbReference type="SMART" id="SM00323">
    <property type="entry name" value="RasGAP"/>
    <property type="match status" value="1"/>
</dbReference>
<evidence type="ECO:0000313" key="5">
    <source>
        <dbReference type="Proteomes" id="UP001642409"/>
    </source>
</evidence>
<evidence type="ECO:0000313" key="4">
    <source>
        <dbReference type="EMBL" id="CAL6042717.1"/>
    </source>
</evidence>
<accession>A0AA86PZZ0</accession>
<protein>
    <submittedName>
        <fullName evidence="3">GTPase-activator protein</fullName>
    </submittedName>
    <submittedName>
        <fullName evidence="4">GTPase-activator_protein</fullName>
    </submittedName>
</protein>
<dbReference type="PANTHER" id="PTHR10194:SF60">
    <property type="entry name" value="RAS GTPASE-ACTIVATING PROTEIN RASKOL"/>
    <property type="match status" value="1"/>
</dbReference>
<reference evidence="4 5" key="2">
    <citation type="submission" date="2024-07" db="EMBL/GenBank/DDBJ databases">
        <authorList>
            <person name="Akdeniz Z."/>
        </authorList>
    </citation>
    <scope>NUCLEOTIDE SEQUENCE [LARGE SCALE GENOMIC DNA]</scope>
</reference>
<dbReference type="InterPro" id="IPR036865">
    <property type="entry name" value="CRAL-TRIO_dom_sf"/>
</dbReference>
<evidence type="ECO:0000256" key="1">
    <source>
        <dbReference type="ARBA" id="ARBA00022468"/>
    </source>
</evidence>
<comment type="caution">
    <text evidence="3">The sequence shown here is derived from an EMBL/GenBank/DDBJ whole genome shotgun (WGS) entry which is preliminary data.</text>
</comment>
<proteinExistence type="predicted"/>
<dbReference type="EMBL" id="CAXDID020000154">
    <property type="protein sequence ID" value="CAL6042717.1"/>
    <property type="molecule type" value="Genomic_DNA"/>
</dbReference>
<dbReference type="InterPro" id="IPR008936">
    <property type="entry name" value="Rho_GTPase_activation_prot"/>
</dbReference>
<evidence type="ECO:0000259" key="2">
    <source>
        <dbReference type="PROSITE" id="PS50018"/>
    </source>
</evidence>
<organism evidence="3">
    <name type="scientific">Hexamita inflata</name>
    <dbReference type="NCBI Taxonomy" id="28002"/>
    <lineage>
        <taxon>Eukaryota</taxon>
        <taxon>Metamonada</taxon>
        <taxon>Diplomonadida</taxon>
        <taxon>Hexamitidae</taxon>
        <taxon>Hexamitinae</taxon>
        <taxon>Hexamita</taxon>
    </lineage>
</organism>
<dbReference type="EMBL" id="CATOUU010000722">
    <property type="protein sequence ID" value="CAI9944315.1"/>
    <property type="molecule type" value="Genomic_DNA"/>
</dbReference>
<dbReference type="Pfam" id="PF00616">
    <property type="entry name" value="RasGAP"/>
    <property type="match status" value="1"/>
</dbReference>
<dbReference type="Pfam" id="PF13716">
    <property type="entry name" value="CRAL_TRIO_2"/>
    <property type="match status" value="1"/>
</dbReference>
<dbReference type="PROSITE" id="PS50018">
    <property type="entry name" value="RAS_GTPASE_ACTIV_2"/>
    <property type="match status" value="1"/>
</dbReference>
<dbReference type="InterPro" id="IPR001251">
    <property type="entry name" value="CRAL-TRIO_dom"/>
</dbReference>
<dbReference type="Gene3D" id="1.10.506.10">
    <property type="entry name" value="GTPase Activation - p120gap, domain 1"/>
    <property type="match status" value="1"/>
</dbReference>
<dbReference type="InterPro" id="IPR039360">
    <property type="entry name" value="Ras_GTPase"/>
</dbReference>